<evidence type="ECO:0000313" key="1">
    <source>
        <dbReference type="EMBL" id="SFG71258.1"/>
    </source>
</evidence>
<evidence type="ECO:0000313" key="2">
    <source>
        <dbReference type="Proteomes" id="UP000199065"/>
    </source>
</evidence>
<reference evidence="1 2" key="1">
    <citation type="submission" date="2016-10" db="EMBL/GenBank/DDBJ databases">
        <authorList>
            <person name="de Groot N.N."/>
        </authorList>
    </citation>
    <scope>NUCLEOTIDE SEQUENCE [LARGE SCALE GENOMIC DNA]</scope>
    <source>
        <strain>J11</strain>
        <strain evidence="2">PG 39</strain>
    </source>
</reference>
<sequence length="81" mass="8534">MVTVLNVCSGTCKTDREESVRGVGVLAPSSPKAAKFVDSPAGNVALGMVLVLYSFAGGSRKYAECDKPRHDAHEASDEDSF</sequence>
<gene>
    <name evidence="1" type="ORF">SAMN05660282_01707</name>
</gene>
<organism evidence="1 2">
    <name type="scientific">Corynebacterium spheniscorum</name>
    <dbReference type="NCBI Taxonomy" id="185761"/>
    <lineage>
        <taxon>Bacteria</taxon>
        <taxon>Bacillati</taxon>
        <taxon>Actinomycetota</taxon>
        <taxon>Actinomycetes</taxon>
        <taxon>Mycobacteriales</taxon>
        <taxon>Corynebacteriaceae</taxon>
        <taxon>Corynebacterium</taxon>
    </lineage>
</organism>
<dbReference type="EMBL" id="FOPJ01000011">
    <property type="protein sequence ID" value="SFG71258.1"/>
    <property type="molecule type" value="Genomic_DNA"/>
</dbReference>
<dbReference type="Proteomes" id="UP000199065">
    <property type="component" value="Unassembled WGS sequence"/>
</dbReference>
<keyword evidence="2" id="KW-1185">Reference proteome</keyword>
<dbReference type="AlphaFoldDB" id="A0A1I2U295"/>
<name>A0A1I2U295_9CORY</name>
<protein>
    <submittedName>
        <fullName evidence="1">Uncharacterized protein</fullName>
    </submittedName>
</protein>
<accession>A0A1I2U295</accession>
<proteinExistence type="predicted"/>